<reference evidence="2" key="1">
    <citation type="submission" date="2016-07" db="EMBL/GenBank/DDBJ databases">
        <title>Microvirga ossetica sp. nov. a new species of rhizobia isolated from root nodules of the legume species Vicia alpestris Steven originated from North Ossetia region in the Caucasus.</title>
        <authorList>
            <person name="Safronova V.I."/>
            <person name="Kuznetsova I.G."/>
            <person name="Sazanova A.L."/>
            <person name="Belimov A."/>
            <person name="Andronov E."/>
            <person name="Osledkin Y.S."/>
            <person name="Onishchuk O.P."/>
            <person name="Kurchak O.N."/>
            <person name="Shaposhnikov A.I."/>
            <person name="Willems A."/>
            <person name="Tikhonovich I.A."/>
        </authorList>
    </citation>
    <scope>NUCLEOTIDE SEQUENCE [LARGE SCALE GENOMIC DNA]</scope>
    <source>
        <strain evidence="2">V5/3M</strain>
    </source>
</reference>
<evidence type="ECO:0000259" key="1">
    <source>
        <dbReference type="Pfam" id="PF10135"/>
    </source>
</evidence>
<protein>
    <recommendedName>
        <fullName evidence="1">Flagellar protein FlgJ N-terminal domain-containing protein</fullName>
    </recommendedName>
</protein>
<proteinExistence type="predicted"/>
<dbReference type="AlphaFoldDB" id="A0A1B2EHI2"/>
<dbReference type="OrthoDB" id="7889190at2"/>
<dbReference type="Pfam" id="PF10135">
    <property type="entry name" value="Rod-binding"/>
    <property type="match status" value="1"/>
</dbReference>
<feature type="domain" description="Flagellar protein FlgJ N-terminal" evidence="1">
    <location>
        <begin position="102"/>
        <end position="140"/>
    </location>
</feature>
<accession>A0A1B2EHI2</accession>
<evidence type="ECO:0000313" key="2">
    <source>
        <dbReference type="EMBL" id="ANY79455.1"/>
    </source>
</evidence>
<organism evidence="2">
    <name type="scientific">Microvirga ossetica</name>
    <dbReference type="NCBI Taxonomy" id="1882682"/>
    <lineage>
        <taxon>Bacteria</taxon>
        <taxon>Pseudomonadati</taxon>
        <taxon>Pseudomonadota</taxon>
        <taxon>Alphaproteobacteria</taxon>
        <taxon>Hyphomicrobiales</taxon>
        <taxon>Methylobacteriaceae</taxon>
        <taxon>Microvirga</taxon>
    </lineage>
</organism>
<sequence length="153" mass="15885">MAISPPSDIVNDVARAADPARYQAAAQKLLDGASPVGGASFEDAVKAAAGQPLMAAGADIYTLRNSLRNDAESIEAAKAKKAHQEFEAFVLQTFVESMLPKDAENTYGKGSAGSIWKSMMAEQIGAQLSWAGGIGIAKHILGAPKVSVTPDKV</sequence>
<dbReference type="EMBL" id="CP016616">
    <property type="protein sequence ID" value="ANY79455.1"/>
    <property type="molecule type" value="Genomic_DNA"/>
</dbReference>
<gene>
    <name evidence="2" type="ORF">BB934_15520</name>
</gene>
<dbReference type="InterPro" id="IPR019301">
    <property type="entry name" value="Flagellar_prot_FlgJ_N"/>
</dbReference>
<dbReference type="KEGG" id="moc:BB934_15520"/>
<dbReference type="RefSeq" id="WP_099510466.1">
    <property type="nucleotide sequence ID" value="NZ_CP016616.1"/>
</dbReference>
<name>A0A1B2EHI2_9HYPH</name>